<feature type="compositionally biased region" description="Polar residues" evidence="1">
    <location>
        <begin position="89"/>
        <end position="100"/>
    </location>
</feature>
<feature type="region of interest" description="Disordered" evidence="1">
    <location>
        <begin position="54"/>
        <end position="127"/>
    </location>
</feature>
<sequence length="127" mass="13704">MSDHDLPATCQSRMYLGGHFALDGACARALPPTLARSHRGLTWTTTWSMFCRSQRPQPQVRGEANAATTDPCSPNLSAPQETARGGSFPAQTRSSVQRWQPRQGRAPLRWLGPPGPGGAAEQHGRDG</sequence>
<gene>
    <name evidence="2" type="ORF">H310_08606</name>
</gene>
<name>A0A024TWT2_9STRA</name>
<dbReference type="RefSeq" id="XP_008872660.1">
    <property type="nucleotide sequence ID" value="XM_008874438.1"/>
</dbReference>
<evidence type="ECO:0000256" key="1">
    <source>
        <dbReference type="SAM" id="MobiDB-lite"/>
    </source>
</evidence>
<reference evidence="2" key="1">
    <citation type="submission" date="2013-12" db="EMBL/GenBank/DDBJ databases">
        <title>The Genome Sequence of Aphanomyces invadans NJM9701.</title>
        <authorList>
            <consortium name="The Broad Institute Genomics Platform"/>
            <person name="Russ C."/>
            <person name="Tyler B."/>
            <person name="van West P."/>
            <person name="Dieguez-Uribeondo J."/>
            <person name="Young S.K."/>
            <person name="Zeng Q."/>
            <person name="Gargeya S."/>
            <person name="Fitzgerald M."/>
            <person name="Abouelleil A."/>
            <person name="Alvarado L."/>
            <person name="Chapman S.B."/>
            <person name="Gainer-Dewar J."/>
            <person name="Goldberg J."/>
            <person name="Griggs A."/>
            <person name="Gujja S."/>
            <person name="Hansen M."/>
            <person name="Howarth C."/>
            <person name="Imamovic A."/>
            <person name="Ireland A."/>
            <person name="Larimer J."/>
            <person name="McCowan C."/>
            <person name="Murphy C."/>
            <person name="Pearson M."/>
            <person name="Poon T.W."/>
            <person name="Priest M."/>
            <person name="Roberts A."/>
            <person name="Saif S."/>
            <person name="Shea T."/>
            <person name="Sykes S."/>
            <person name="Wortman J."/>
            <person name="Nusbaum C."/>
            <person name="Birren B."/>
        </authorList>
    </citation>
    <scope>NUCLEOTIDE SEQUENCE [LARGE SCALE GENOMIC DNA]</scope>
    <source>
        <strain evidence="2">NJM9701</strain>
    </source>
</reference>
<protein>
    <submittedName>
        <fullName evidence="2">Uncharacterized protein</fullName>
    </submittedName>
</protein>
<dbReference type="EMBL" id="KI913969">
    <property type="protein sequence ID" value="ETV98463.1"/>
    <property type="molecule type" value="Genomic_DNA"/>
</dbReference>
<feature type="compositionally biased region" description="Polar residues" evidence="1">
    <location>
        <begin position="66"/>
        <end position="80"/>
    </location>
</feature>
<accession>A0A024TWT2</accession>
<proteinExistence type="predicted"/>
<evidence type="ECO:0000313" key="2">
    <source>
        <dbReference type="EMBL" id="ETV98463.1"/>
    </source>
</evidence>
<dbReference type="VEuPathDB" id="FungiDB:H310_08606"/>
<dbReference type="GeneID" id="20085656"/>
<dbReference type="AlphaFoldDB" id="A0A024TWT2"/>
<organism evidence="2">
    <name type="scientific">Aphanomyces invadans</name>
    <dbReference type="NCBI Taxonomy" id="157072"/>
    <lineage>
        <taxon>Eukaryota</taxon>
        <taxon>Sar</taxon>
        <taxon>Stramenopiles</taxon>
        <taxon>Oomycota</taxon>
        <taxon>Saprolegniomycetes</taxon>
        <taxon>Saprolegniales</taxon>
        <taxon>Verrucalvaceae</taxon>
        <taxon>Aphanomyces</taxon>
    </lineage>
</organism>